<comment type="caution">
    <text evidence="2">The sequence shown here is derived from an EMBL/GenBank/DDBJ whole genome shotgun (WGS) entry which is preliminary data.</text>
</comment>
<feature type="compositionally biased region" description="Polar residues" evidence="1">
    <location>
        <begin position="97"/>
        <end position="108"/>
    </location>
</feature>
<feature type="region of interest" description="Disordered" evidence="1">
    <location>
        <begin position="37"/>
        <end position="68"/>
    </location>
</feature>
<sequence length="152" mass="17062">MPAKPNLKKVSTTNLRRVGTRKRVAKVLDDYVDATFSESEPPNLHKIPVPPNQNIRPPKASRTSANADNTFRTVRLELVIFYRSQSSHDNNDGPIFRTQQTSQGTEQWSFRDHNTLSEDESLASQDSEGSNEDTAASTNFEAERELQGLTSQ</sequence>
<proteinExistence type="predicted"/>
<feature type="compositionally biased region" description="Polar residues" evidence="1">
    <location>
        <begin position="122"/>
        <end position="140"/>
    </location>
</feature>
<accession>A0A164E002</accession>
<reference evidence="2 3" key="1">
    <citation type="submission" date="2016-03" db="EMBL/GenBank/DDBJ databases">
        <title>EvidentialGene: Evidence-directed Construction of Genes on Genomes.</title>
        <authorList>
            <person name="Gilbert D.G."/>
            <person name="Choi J.-H."/>
            <person name="Mockaitis K."/>
            <person name="Colbourne J."/>
            <person name="Pfrender M."/>
        </authorList>
    </citation>
    <scope>NUCLEOTIDE SEQUENCE [LARGE SCALE GENOMIC DNA]</scope>
    <source>
        <strain evidence="2 3">Xinb3</strain>
        <tissue evidence="2">Complete organism</tissue>
    </source>
</reference>
<evidence type="ECO:0000313" key="2">
    <source>
        <dbReference type="EMBL" id="KZR96287.1"/>
    </source>
</evidence>
<dbReference type="Proteomes" id="UP000076858">
    <property type="component" value="Unassembled WGS sequence"/>
</dbReference>
<feature type="non-terminal residue" evidence="2">
    <location>
        <position position="152"/>
    </location>
</feature>
<dbReference type="OrthoDB" id="6387584at2759"/>
<name>A0A164E002_9CRUS</name>
<evidence type="ECO:0000256" key="1">
    <source>
        <dbReference type="SAM" id="MobiDB-lite"/>
    </source>
</evidence>
<evidence type="ECO:0000313" key="3">
    <source>
        <dbReference type="Proteomes" id="UP000076858"/>
    </source>
</evidence>
<dbReference type="AlphaFoldDB" id="A0A164E002"/>
<keyword evidence="3" id="KW-1185">Reference proteome</keyword>
<dbReference type="EMBL" id="LRGB01025467">
    <property type="protein sequence ID" value="KZR96287.1"/>
    <property type="molecule type" value="Genomic_DNA"/>
</dbReference>
<protein>
    <submittedName>
        <fullName evidence="2">Uncharacterized protein</fullName>
    </submittedName>
</protein>
<feature type="region of interest" description="Disordered" evidence="1">
    <location>
        <begin position="86"/>
        <end position="152"/>
    </location>
</feature>
<organism evidence="2 3">
    <name type="scientific">Daphnia magna</name>
    <dbReference type="NCBI Taxonomy" id="35525"/>
    <lineage>
        <taxon>Eukaryota</taxon>
        <taxon>Metazoa</taxon>
        <taxon>Ecdysozoa</taxon>
        <taxon>Arthropoda</taxon>
        <taxon>Crustacea</taxon>
        <taxon>Branchiopoda</taxon>
        <taxon>Diplostraca</taxon>
        <taxon>Cladocera</taxon>
        <taxon>Anomopoda</taxon>
        <taxon>Daphniidae</taxon>
        <taxon>Daphnia</taxon>
    </lineage>
</organism>
<gene>
    <name evidence="2" type="ORF">APZ42_009462</name>
</gene>